<feature type="binding site" evidence="2">
    <location>
        <begin position="80"/>
        <end position="83"/>
    </location>
    <ligand>
        <name>substrate</name>
    </ligand>
</feature>
<dbReference type="NCBIfam" id="NF001924">
    <property type="entry name" value="PRK00702.1"/>
    <property type="match status" value="1"/>
</dbReference>
<dbReference type="InterPro" id="IPR004788">
    <property type="entry name" value="Ribose5P_isomerase_type_A"/>
</dbReference>
<dbReference type="Gene3D" id="3.40.50.1360">
    <property type="match status" value="1"/>
</dbReference>
<dbReference type="HAMAP" id="MF_00170">
    <property type="entry name" value="Rib_5P_isom_A"/>
    <property type="match status" value="1"/>
</dbReference>
<evidence type="ECO:0000256" key="2">
    <source>
        <dbReference type="HAMAP-Rule" id="MF_00170"/>
    </source>
</evidence>
<keyword evidence="1 2" id="KW-0413">Isomerase</keyword>
<proteinExistence type="inferred from homology"/>
<comment type="similarity">
    <text evidence="2">Belongs to the ribose 5-phosphate isomerase family.</text>
</comment>
<accession>A0ABV6DUL7</accession>
<keyword evidence="4" id="KW-1185">Reference proteome</keyword>
<dbReference type="CDD" id="cd01398">
    <property type="entry name" value="RPI_A"/>
    <property type="match status" value="1"/>
</dbReference>
<dbReference type="NCBIfam" id="TIGR00021">
    <property type="entry name" value="rpiA"/>
    <property type="match status" value="1"/>
</dbReference>
<dbReference type="Pfam" id="PF06026">
    <property type="entry name" value="Rib_5-P_isom_A"/>
    <property type="match status" value="1"/>
</dbReference>
<feature type="active site" description="Proton acceptor" evidence="2">
    <location>
        <position position="102"/>
    </location>
</feature>
<dbReference type="SUPFAM" id="SSF100950">
    <property type="entry name" value="NagB/RpiA/CoA transferase-like"/>
    <property type="match status" value="1"/>
</dbReference>
<dbReference type="GO" id="GO:0004751">
    <property type="term" value="F:ribose-5-phosphate isomerase activity"/>
    <property type="evidence" value="ECO:0007669"/>
    <property type="project" value="UniProtKB-EC"/>
</dbReference>
<gene>
    <name evidence="2 3" type="primary">rpiA</name>
    <name evidence="3" type="ORF">ACFFK0_28545</name>
</gene>
<dbReference type="RefSeq" id="WP_377474444.1">
    <property type="nucleotide sequence ID" value="NZ_JBHLWN010000118.1"/>
</dbReference>
<evidence type="ECO:0000313" key="3">
    <source>
        <dbReference type="EMBL" id="MFC0216352.1"/>
    </source>
</evidence>
<sequence>MDKKKLAGEAAVELVEDGMIVGLGTGSTAYWAIQAIGRKVAAGLRIQGVPTSVQSETLALQLGIPLLPWAELGRIDLTIDGADELDPQLQLIKGGGGALLREKIVASLSQQLIIVADESKAVDRLGAFPLPVEIVPFAWQATRRQVRALGCEAALRGGETEPFVTDNGNYILDCKFGVIEHAHDLQVQLSAIPGVVETGLFLGMASAAYIGCSDGTVKRLDKPAI</sequence>
<evidence type="ECO:0000256" key="1">
    <source>
        <dbReference type="ARBA" id="ARBA00023235"/>
    </source>
</evidence>
<dbReference type="PANTHER" id="PTHR11934:SF0">
    <property type="entry name" value="RIBOSE-5-PHOSPHATE ISOMERASE"/>
    <property type="match status" value="1"/>
</dbReference>
<dbReference type="InterPro" id="IPR037171">
    <property type="entry name" value="NagB/RpiA_transferase-like"/>
</dbReference>
<dbReference type="InterPro" id="IPR020672">
    <property type="entry name" value="Ribose5P_isomerase_typA_subgr"/>
</dbReference>
<comment type="function">
    <text evidence="2">Catalyzes the reversible conversion of ribose-5-phosphate to ribulose 5-phosphate.</text>
</comment>
<evidence type="ECO:0000313" key="4">
    <source>
        <dbReference type="Proteomes" id="UP001589776"/>
    </source>
</evidence>
<comment type="subunit">
    <text evidence="2">Homodimer.</text>
</comment>
<reference evidence="3 4" key="1">
    <citation type="submission" date="2024-09" db="EMBL/GenBank/DDBJ databases">
        <authorList>
            <person name="Sun Q."/>
            <person name="Mori K."/>
        </authorList>
    </citation>
    <scope>NUCLEOTIDE SEQUENCE [LARGE SCALE GENOMIC DNA]</scope>
    <source>
        <strain evidence="3 4">CCM 7759</strain>
    </source>
</reference>
<comment type="caution">
    <text evidence="3">The sequence shown here is derived from an EMBL/GenBank/DDBJ whole genome shotgun (WGS) entry which is preliminary data.</text>
</comment>
<dbReference type="Gene3D" id="3.30.70.260">
    <property type="match status" value="1"/>
</dbReference>
<name>A0ABV6DUL7_9BACL</name>
<comment type="pathway">
    <text evidence="2">Carbohydrate degradation; pentose phosphate pathway; D-ribose 5-phosphate from D-ribulose 5-phosphate (non-oxidative stage): step 1/1.</text>
</comment>
<protein>
    <recommendedName>
        <fullName evidence="2">Ribose-5-phosphate isomerase A</fullName>
        <ecNumber evidence="2">5.3.1.6</ecNumber>
    </recommendedName>
    <alternativeName>
        <fullName evidence="2">Phosphoriboisomerase A</fullName>
        <shortName evidence="2">PRI</shortName>
    </alternativeName>
</protein>
<feature type="binding site" evidence="2">
    <location>
        <begin position="25"/>
        <end position="28"/>
    </location>
    <ligand>
        <name>substrate</name>
    </ligand>
</feature>
<dbReference type="PANTHER" id="PTHR11934">
    <property type="entry name" value="RIBOSE-5-PHOSPHATE ISOMERASE"/>
    <property type="match status" value="1"/>
</dbReference>
<organism evidence="3 4">
    <name type="scientific">Paenibacillus chartarius</name>
    <dbReference type="NCBI Taxonomy" id="747481"/>
    <lineage>
        <taxon>Bacteria</taxon>
        <taxon>Bacillati</taxon>
        <taxon>Bacillota</taxon>
        <taxon>Bacilli</taxon>
        <taxon>Bacillales</taxon>
        <taxon>Paenibacillaceae</taxon>
        <taxon>Paenibacillus</taxon>
    </lineage>
</organism>
<dbReference type="EC" id="5.3.1.6" evidence="2"/>
<feature type="binding site" evidence="2">
    <location>
        <position position="120"/>
    </location>
    <ligand>
        <name>substrate</name>
    </ligand>
</feature>
<feature type="binding site" evidence="2">
    <location>
        <begin position="93"/>
        <end position="96"/>
    </location>
    <ligand>
        <name>substrate</name>
    </ligand>
</feature>
<dbReference type="EMBL" id="JBHLWN010000118">
    <property type="protein sequence ID" value="MFC0216352.1"/>
    <property type="molecule type" value="Genomic_DNA"/>
</dbReference>
<dbReference type="Proteomes" id="UP001589776">
    <property type="component" value="Unassembled WGS sequence"/>
</dbReference>
<comment type="catalytic activity">
    <reaction evidence="2">
        <text>aldehydo-D-ribose 5-phosphate = D-ribulose 5-phosphate</text>
        <dbReference type="Rhea" id="RHEA:14657"/>
        <dbReference type="ChEBI" id="CHEBI:58121"/>
        <dbReference type="ChEBI" id="CHEBI:58273"/>
        <dbReference type="EC" id="5.3.1.6"/>
    </reaction>
</comment>
<dbReference type="SUPFAM" id="SSF75445">
    <property type="entry name" value="D-ribose-5-phosphate isomerase (RpiA), lid domain"/>
    <property type="match status" value="1"/>
</dbReference>